<name>A0A1J4SF55_9BACT</name>
<proteinExistence type="predicted"/>
<accession>A0A1J4SF55</accession>
<dbReference type="InterPro" id="IPR002850">
    <property type="entry name" value="PIN_toxin-like"/>
</dbReference>
<dbReference type="InterPro" id="IPR029060">
    <property type="entry name" value="PIN-like_dom_sf"/>
</dbReference>
<evidence type="ECO:0000313" key="3">
    <source>
        <dbReference type="Proteomes" id="UP000182278"/>
    </source>
</evidence>
<dbReference type="Pfam" id="PF13470">
    <property type="entry name" value="PIN_3"/>
    <property type="match status" value="1"/>
</dbReference>
<evidence type="ECO:0000259" key="1">
    <source>
        <dbReference type="Pfam" id="PF13470"/>
    </source>
</evidence>
<feature type="domain" description="PIN" evidence="1">
    <location>
        <begin position="3"/>
        <end position="111"/>
    </location>
</feature>
<dbReference type="AlphaFoldDB" id="A0A1J4SF55"/>
<gene>
    <name evidence="2" type="ORF">AUJ66_05025</name>
</gene>
<dbReference type="NCBIfam" id="TIGR00305">
    <property type="entry name" value="putative toxin-antitoxin system toxin component, PIN family"/>
    <property type="match status" value="1"/>
</dbReference>
<dbReference type="PANTHER" id="PTHR34610:SF3">
    <property type="entry name" value="SSL7007 PROTEIN"/>
    <property type="match status" value="1"/>
</dbReference>
<dbReference type="PANTHER" id="PTHR34610">
    <property type="entry name" value="SSL7007 PROTEIN"/>
    <property type="match status" value="1"/>
</dbReference>
<evidence type="ECO:0000313" key="2">
    <source>
        <dbReference type="EMBL" id="OIN96893.1"/>
    </source>
</evidence>
<reference evidence="2 3" key="1">
    <citation type="journal article" date="2016" name="Environ. Microbiol.">
        <title>Genomic resolution of a cold subsurface aquifer community provides metabolic insights for novel microbes adapted to high CO concentrations.</title>
        <authorList>
            <person name="Probst A.J."/>
            <person name="Castelle C.J."/>
            <person name="Singh A."/>
            <person name="Brown C.T."/>
            <person name="Anantharaman K."/>
            <person name="Sharon I."/>
            <person name="Hug L.A."/>
            <person name="Burstein D."/>
            <person name="Emerson J.B."/>
            <person name="Thomas B.C."/>
            <person name="Banfield J.F."/>
        </authorList>
    </citation>
    <scope>NUCLEOTIDE SEQUENCE [LARGE SCALE GENOMIC DNA]</scope>
    <source>
        <strain evidence="2">CG1_02_38_46</strain>
    </source>
</reference>
<dbReference type="Proteomes" id="UP000182278">
    <property type="component" value="Unassembled WGS sequence"/>
</dbReference>
<dbReference type="SUPFAM" id="SSF88723">
    <property type="entry name" value="PIN domain-like"/>
    <property type="match status" value="1"/>
</dbReference>
<protein>
    <submittedName>
        <fullName evidence="2">Putative toxin-antitoxin system toxin component, PIN family</fullName>
    </submittedName>
</protein>
<dbReference type="InterPro" id="IPR002716">
    <property type="entry name" value="PIN_dom"/>
</dbReference>
<dbReference type="STRING" id="1817893.AUJ66_05025"/>
<organism evidence="2 3">
    <name type="scientific">Candidatus Desantisbacteria bacterium CG1_02_38_46</name>
    <dbReference type="NCBI Taxonomy" id="1817893"/>
    <lineage>
        <taxon>Bacteria</taxon>
        <taxon>Candidatus Desantisiibacteriota</taxon>
    </lineage>
</organism>
<comment type="caution">
    <text evidence="2">The sequence shown here is derived from an EMBL/GenBank/DDBJ whole genome shotgun (WGS) entry which is preliminary data.</text>
</comment>
<sequence>MKRIVFDTNVTISAFFWKGYPRDVYDLVKQGKIILLSSRKIEVEFIRVLAYSKFGLTPAEILPIVNDLRKFSRLVETKSQINVIKKDLSDNMFLECAIDGKADYIISGDRHLLEIGKYENIQIIKAKDFLIKKKNLE</sequence>
<dbReference type="EMBL" id="MNUO01000073">
    <property type="protein sequence ID" value="OIN96893.1"/>
    <property type="molecule type" value="Genomic_DNA"/>
</dbReference>